<dbReference type="InterPro" id="IPR050141">
    <property type="entry name" value="GCL_type2/YbdK_subfam"/>
</dbReference>
<evidence type="ECO:0000313" key="1">
    <source>
        <dbReference type="EMBL" id="RCU48434.1"/>
    </source>
</evidence>
<dbReference type="EMBL" id="QPHM01000001">
    <property type="protein sequence ID" value="RCU48434.1"/>
    <property type="molecule type" value="Genomic_DNA"/>
</dbReference>
<comment type="caution">
    <text evidence="1">The sequence shown here is derived from an EMBL/GenBank/DDBJ whole genome shotgun (WGS) entry which is preliminary data.</text>
</comment>
<dbReference type="SUPFAM" id="SSF55931">
    <property type="entry name" value="Glutamine synthetase/guanido kinase"/>
    <property type="match status" value="1"/>
</dbReference>
<dbReference type="PANTHER" id="PTHR36510:SF3">
    <property type="entry name" value="CONSERVED PROTEIN"/>
    <property type="match status" value="1"/>
</dbReference>
<dbReference type="RefSeq" id="WP_114450067.1">
    <property type="nucleotide sequence ID" value="NZ_QPHM01000001.1"/>
</dbReference>
<proteinExistence type="predicted"/>
<protein>
    <recommendedName>
        <fullName evidence="3">Glutamate--cysteine ligase</fullName>
    </recommendedName>
</protein>
<dbReference type="Gene3D" id="3.30.590.20">
    <property type="match status" value="1"/>
</dbReference>
<dbReference type="GO" id="GO:0016879">
    <property type="term" value="F:ligase activity, forming carbon-nitrogen bonds"/>
    <property type="evidence" value="ECO:0007669"/>
    <property type="project" value="TreeGrafter"/>
</dbReference>
<accession>A0A368NFS5</accession>
<gene>
    <name evidence="1" type="ORF">DU504_14655</name>
</gene>
<dbReference type="OrthoDB" id="194541at2157"/>
<dbReference type="Proteomes" id="UP000252189">
    <property type="component" value="Unassembled WGS sequence"/>
</dbReference>
<reference evidence="1 2" key="1">
    <citation type="submission" date="2018-07" db="EMBL/GenBank/DDBJ databases">
        <title>Genome sequences of Haloplanus salinus JCM 18368T.</title>
        <authorList>
            <person name="Kim Y.B."/>
            <person name="Roh S.W."/>
        </authorList>
    </citation>
    <scope>NUCLEOTIDE SEQUENCE [LARGE SCALE GENOMIC DNA]</scope>
    <source>
        <strain evidence="1 2">JCM 18368</strain>
    </source>
</reference>
<organism evidence="1 2">
    <name type="scientific">Haloplanus salinus</name>
    <dbReference type="NCBI Taxonomy" id="1126245"/>
    <lineage>
        <taxon>Archaea</taxon>
        <taxon>Methanobacteriati</taxon>
        <taxon>Methanobacteriota</taxon>
        <taxon>Stenosarchaea group</taxon>
        <taxon>Halobacteria</taxon>
        <taxon>Halobacteriales</taxon>
        <taxon>Haloferacaceae</taxon>
        <taxon>Haloplanus</taxon>
    </lineage>
</organism>
<dbReference type="InterPro" id="IPR006336">
    <property type="entry name" value="GCS2"/>
</dbReference>
<sequence>MPSDLALRVAGLLDIDATAFQEQARAEAEMIKRELRNGTFDNHRSVIGLEYEFYAVDDVRWRRADDAGTELARVPRRLLELIRFEKELGLHNAELTVSPRPLNAEGLRAQAAGVRSSVLSALQTTHAEGMRLVSDGLWTIPPIGETAEAYLTDSRDARGLSLATNMADDERYHAMANGPNAPRPFTIDAPHVSLEADTVMPGSLTASIQPHYQVAYANDLPSYHNYALRVAGPLLALAVNSPFFPPDLYDDGSVSAAVVADAHAENRIPVFESVANAGSAEKVRFPRDLRSGEEAVDRIANDPTIIPTPVERGLQFDDQFATFAAKHGSFWRWIRPVFGGADRAEANVRVEFRPLPAQPTIRDSLAFVAAFAGLMESLPRHDHPVIGQDWAVAQRNFDVAVREGLDGRQRWITSDGTTTTDPAVLYDELLGYAVDGLRSAGCTARDAAARVAPLRSRFVSGVTPAGWKRAAVRTRLAAGDGLDAAIHAMQRAYIGLQTDTLVDGSFADWPEPSAAVGRVA</sequence>
<keyword evidence="2" id="KW-1185">Reference proteome</keyword>
<dbReference type="PANTHER" id="PTHR36510">
    <property type="entry name" value="GLUTAMATE--CYSTEINE LIGASE 2-RELATED"/>
    <property type="match status" value="1"/>
</dbReference>
<name>A0A368NFS5_9EURY</name>
<dbReference type="AlphaFoldDB" id="A0A368NFS5"/>
<dbReference type="Pfam" id="PF04107">
    <property type="entry name" value="GCS2"/>
    <property type="match status" value="1"/>
</dbReference>
<evidence type="ECO:0000313" key="2">
    <source>
        <dbReference type="Proteomes" id="UP000252189"/>
    </source>
</evidence>
<dbReference type="InterPro" id="IPR014746">
    <property type="entry name" value="Gln_synth/guanido_kin_cat_dom"/>
</dbReference>
<evidence type="ECO:0008006" key="3">
    <source>
        <dbReference type="Google" id="ProtNLM"/>
    </source>
</evidence>